<dbReference type="PRINTS" id="PR00368">
    <property type="entry name" value="FADPNR"/>
</dbReference>
<evidence type="ECO:0000256" key="3">
    <source>
        <dbReference type="ARBA" id="ARBA00023002"/>
    </source>
</evidence>
<evidence type="ECO:0000259" key="6">
    <source>
        <dbReference type="Pfam" id="PF07992"/>
    </source>
</evidence>
<evidence type="ECO:0000256" key="4">
    <source>
        <dbReference type="ARBA" id="ARBA00023157"/>
    </source>
</evidence>
<dbReference type="InterPro" id="IPR008255">
    <property type="entry name" value="Pyr_nucl-diS_OxRdtase_2_AS"/>
</dbReference>
<dbReference type="InterPro" id="IPR050097">
    <property type="entry name" value="Ferredoxin-NADP_redctase_2"/>
</dbReference>
<dbReference type="EMBL" id="JBBMES010000013">
    <property type="protein sequence ID" value="MEQ2535639.1"/>
    <property type="molecule type" value="Genomic_DNA"/>
</dbReference>
<dbReference type="PRINTS" id="PR00469">
    <property type="entry name" value="PNDRDTASEII"/>
</dbReference>
<evidence type="ECO:0000313" key="7">
    <source>
        <dbReference type="EMBL" id="MEQ2535639.1"/>
    </source>
</evidence>
<evidence type="ECO:0000313" key="8">
    <source>
        <dbReference type="Proteomes" id="UP001480973"/>
    </source>
</evidence>
<accession>A0ABV1GQ73</accession>
<proteinExistence type="predicted"/>
<keyword evidence="2" id="KW-0274">FAD</keyword>
<protein>
    <submittedName>
        <fullName evidence="7">FAD-dependent oxidoreductase</fullName>
    </submittedName>
</protein>
<dbReference type="InterPro" id="IPR036188">
    <property type="entry name" value="FAD/NAD-bd_sf"/>
</dbReference>
<dbReference type="Gene3D" id="3.50.50.60">
    <property type="entry name" value="FAD/NAD(P)-binding domain"/>
    <property type="match status" value="2"/>
</dbReference>
<reference evidence="7 8" key="1">
    <citation type="submission" date="2024-03" db="EMBL/GenBank/DDBJ databases">
        <title>Human intestinal bacterial collection.</title>
        <authorList>
            <person name="Pauvert C."/>
            <person name="Hitch T.C.A."/>
            <person name="Clavel T."/>
        </authorList>
    </citation>
    <scope>NUCLEOTIDE SEQUENCE [LARGE SCALE GENOMIC DNA]</scope>
    <source>
        <strain evidence="7 8">CLA-JM-H10</strain>
    </source>
</reference>
<dbReference type="InterPro" id="IPR023753">
    <property type="entry name" value="FAD/NAD-binding_dom"/>
</dbReference>
<gene>
    <name evidence="7" type="ORF">WMO38_10975</name>
</gene>
<keyword evidence="8" id="KW-1185">Reference proteome</keyword>
<evidence type="ECO:0000256" key="2">
    <source>
        <dbReference type="ARBA" id="ARBA00022827"/>
    </source>
</evidence>
<feature type="domain" description="FAD/NAD(P)-binding" evidence="6">
    <location>
        <begin position="6"/>
        <end position="288"/>
    </location>
</feature>
<dbReference type="SUPFAM" id="SSF51905">
    <property type="entry name" value="FAD/NAD(P)-binding domain"/>
    <property type="match status" value="1"/>
</dbReference>
<dbReference type="PANTHER" id="PTHR48105">
    <property type="entry name" value="THIOREDOXIN REDUCTASE 1-RELATED-RELATED"/>
    <property type="match status" value="1"/>
</dbReference>
<comment type="caution">
    <text evidence="7">The sequence shown here is derived from an EMBL/GenBank/DDBJ whole genome shotgun (WGS) entry which is preliminary data.</text>
</comment>
<keyword evidence="5" id="KW-0676">Redox-active center</keyword>
<dbReference type="Proteomes" id="UP001480973">
    <property type="component" value="Unassembled WGS sequence"/>
</dbReference>
<name>A0ABV1GQ73_9FIRM</name>
<dbReference type="PROSITE" id="PS00573">
    <property type="entry name" value="PYRIDINE_REDOX_2"/>
    <property type="match status" value="1"/>
</dbReference>
<dbReference type="Pfam" id="PF07992">
    <property type="entry name" value="Pyr_redox_2"/>
    <property type="match status" value="1"/>
</dbReference>
<keyword evidence="3" id="KW-0560">Oxidoreductase</keyword>
<organism evidence="7 8">
    <name type="scientific">Lachnospira intestinalis</name>
    <dbReference type="NCBI Taxonomy" id="3133158"/>
    <lineage>
        <taxon>Bacteria</taxon>
        <taxon>Bacillati</taxon>
        <taxon>Bacillota</taxon>
        <taxon>Clostridia</taxon>
        <taxon>Lachnospirales</taxon>
        <taxon>Lachnospiraceae</taxon>
        <taxon>Lachnospira</taxon>
    </lineage>
</organism>
<keyword evidence="1" id="KW-0285">Flavoprotein</keyword>
<evidence type="ECO:0000256" key="5">
    <source>
        <dbReference type="ARBA" id="ARBA00023284"/>
    </source>
</evidence>
<evidence type="ECO:0000256" key="1">
    <source>
        <dbReference type="ARBA" id="ARBA00022630"/>
    </source>
</evidence>
<keyword evidence="4" id="KW-1015">Disulfide bond</keyword>
<sequence length="302" mass="32763">MSYMLDVVIIGSGPAGITAAIYAKRANLNVAVVEKEYLGTGQIAESSRVDNYPGIPGIDGYSLGEKFREHAESLGVEFTEAQVLSLGQKDGIWIIGCDEDITLESKAVIYATGCKNRPLGVPGEEKYYGRGLSFCAVCDGAFYKGKRVAVIGGGDTALDDAMYLSDICEKVYLVHRREFFRGSASTLEKLKQKENVEIIVNVRVEEITGDKKIDGIILDNKTKLNISGLFAAVGMIPQTELLKEFGVLDESNYVKASEDTKTTVNGLFAAGDVRTKQLRQVVTAAADGANAIYSVMEYLRNI</sequence>